<organism evidence="2 3">
    <name type="scientific">Janthinobacterium lividum</name>
    <dbReference type="NCBI Taxonomy" id="29581"/>
    <lineage>
        <taxon>Bacteria</taxon>
        <taxon>Pseudomonadati</taxon>
        <taxon>Pseudomonadota</taxon>
        <taxon>Betaproteobacteria</taxon>
        <taxon>Burkholderiales</taxon>
        <taxon>Oxalobacteraceae</taxon>
        <taxon>Janthinobacterium</taxon>
    </lineage>
</organism>
<proteinExistence type="predicted"/>
<dbReference type="EMBL" id="MAQB02000010">
    <property type="protein sequence ID" value="OFJ46877.1"/>
    <property type="molecule type" value="Genomic_DNA"/>
</dbReference>
<gene>
    <name evidence="2" type="ORF">BA896_019350</name>
</gene>
<dbReference type="AlphaFoldDB" id="A0A1E8PLV8"/>
<evidence type="ECO:0000313" key="3">
    <source>
        <dbReference type="Proteomes" id="UP000092634"/>
    </source>
</evidence>
<feature type="transmembrane region" description="Helical" evidence="1">
    <location>
        <begin position="63"/>
        <end position="79"/>
    </location>
</feature>
<feature type="transmembrane region" description="Helical" evidence="1">
    <location>
        <begin position="91"/>
        <end position="111"/>
    </location>
</feature>
<feature type="transmembrane region" description="Helical" evidence="1">
    <location>
        <begin position="12"/>
        <end position="32"/>
    </location>
</feature>
<protein>
    <recommendedName>
        <fullName evidence="4">DUF2069 domain-containing protein</fullName>
    </recommendedName>
</protein>
<sequence>MHGVLHKYFHWGAIASLVTLIIWCVLWETVVAPLKPGGSWIVLKAVPLLIPLYGVIKRDVYTLQWSSMVILLYFTEGVVRGYSDTNSTSALMAWGEALIVCIYFFCAVLYLRPYKKAAKRIARELLEKVNTVNKVSIKK</sequence>
<dbReference type="Pfam" id="PF09842">
    <property type="entry name" value="DUF2069"/>
    <property type="match status" value="1"/>
</dbReference>
<evidence type="ECO:0000313" key="2">
    <source>
        <dbReference type="EMBL" id="OFJ46877.1"/>
    </source>
</evidence>
<accession>A0A1E8PLV8</accession>
<dbReference type="Proteomes" id="UP000092634">
    <property type="component" value="Unassembled WGS sequence"/>
</dbReference>
<comment type="caution">
    <text evidence="2">The sequence shown here is derived from an EMBL/GenBank/DDBJ whole genome shotgun (WGS) entry which is preliminary data.</text>
</comment>
<dbReference type="InterPro" id="IPR018643">
    <property type="entry name" value="DUF2069_membrane"/>
</dbReference>
<keyword evidence="1" id="KW-1133">Transmembrane helix</keyword>
<keyword evidence="1" id="KW-0812">Transmembrane</keyword>
<reference evidence="2 3" key="1">
    <citation type="submission" date="2016-10" db="EMBL/GenBank/DDBJ databases">
        <title>Updated version of Genome Assembly of Janthinobacterium lividum ERGS5:01.</title>
        <authorList>
            <person name="Kumar R."/>
            <person name="Acharya V."/>
            <person name="Singh D."/>
        </authorList>
    </citation>
    <scope>NUCLEOTIDE SEQUENCE [LARGE SCALE GENOMIC DNA]</scope>
    <source>
        <strain evidence="2 3">ERGS5:01</strain>
    </source>
</reference>
<feature type="transmembrane region" description="Helical" evidence="1">
    <location>
        <begin position="38"/>
        <end position="56"/>
    </location>
</feature>
<name>A0A1E8PLV8_9BURK</name>
<evidence type="ECO:0008006" key="4">
    <source>
        <dbReference type="Google" id="ProtNLM"/>
    </source>
</evidence>
<evidence type="ECO:0000256" key="1">
    <source>
        <dbReference type="SAM" id="Phobius"/>
    </source>
</evidence>
<keyword evidence="1" id="KW-0472">Membrane</keyword>